<name>A0A9Q1HLQ9_HOLLE</name>
<sequence>MVGHRMFRHIDQRLQQIMGSKKVFVGVSIIAVGDLFQVKPVLDGWIFDDLIDNYGPLATNLWKSNFTAYELTEKNEKKRLPSFCTTSKSTKGRKSNMS</sequence>
<keyword evidence="2" id="KW-1185">Reference proteome</keyword>
<gene>
    <name evidence="1" type="ORF">HOLleu_03100</name>
</gene>
<dbReference type="InterPro" id="IPR051055">
    <property type="entry name" value="PIF1_helicase"/>
</dbReference>
<dbReference type="EMBL" id="JAIZAY010000001">
    <property type="protein sequence ID" value="KAJ8050053.1"/>
    <property type="molecule type" value="Genomic_DNA"/>
</dbReference>
<dbReference type="OrthoDB" id="8048846at2759"/>
<dbReference type="PANTHER" id="PTHR47642">
    <property type="entry name" value="ATP-DEPENDENT DNA HELICASE"/>
    <property type="match status" value="1"/>
</dbReference>
<dbReference type="AlphaFoldDB" id="A0A9Q1HLQ9"/>
<accession>A0A9Q1HLQ9</accession>
<dbReference type="PANTHER" id="PTHR47642:SF8">
    <property type="entry name" value="ATP-DEPENDENT DNA HELICASE"/>
    <property type="match status" value="1"/>
</dbReference>
<proteinExistence type="predicted"/>
<evidence type="ECO:0000313" key="2">
    <source>
        <dbReference type="Proteomes" id="UP001152320"/>
    </source>
</evidence>
<evidence type="ECO:0000313" key="1">
    <source>
        <dbReference type="EMBL" id="KAJ8050053.1"/>
    </source>
</evidence>
<protein>
    <recommendedName>
        <fullName evidence="3">DNA helicase</fullName>
    </recommendedName>
</protein>
<comment type="caution">
    <text evidence="1">The sequence shown here is derived from an EMBL/GenBank/DDBJ whole genome shotgun (WGS) entry which is preliminary data.</text>
</comment>
<reference evidence="1" key="1">
    <citation type="submission" date="2021-10" db="EMBL/GenBank/DDBJ databases">
        <title>Tropical sea cucumber genome reveals ecological adaptation and Cuvierian tubules defense mechanism.</title>
        <authorList>
            <person name="Chen T."/>
        </authorList>
    </citation>
    <scope>NUCLEOTIDE SEQUENCE</scope>
    <source>
        <strain evidence="1">Nanhai2018</strain>
        <tissue evidence="1">Muscle</tissue>
    </source>
</reference>
<evidence type="ECO:0008006" key="3">
    <source>
        <dbReference type="Google" id="ProtNLM"/>
    </source>
</evidence>
<dbReference type="Proteomes" id="UP001152320">
    <property type="component" value="Chromosome 1"/>
</dbReference>
<organism evidence="1 2">
    <name type="scientific">Holothuria leucospilota</name>
    <name type="common">Black long sea cucumber</name>
    <name type="synonym">Mertensiothuria leucospilota</name>
    <dbReference type="NCBI Taxonomy" id="206669"/>
    <lineage>
        <taxon>Eukaryota</taxon>
        <taxon>Metazoa</taxon>
        <taxon>Echinodermata</taxon>
        <taxon>Eleutherozoa</taxon>
        <taxon>Echinozoa</taxon>
        <taxon>Holothuroidea</taxon>
        <taxon>Aspidochirotacea</taxon>
        <taxon>Aspidochirotida</taxon>
        <taxon>Holothuriidae</taxon>
        <taxon>Holothuria</taxon>
    </lineage>
</organism>